<dbReference type="AlphaFoldDB" id="A0A9Q3BTJ0"/>
<accession>A0A9Q3BTJ0</accession>
<name>A0A9Q3BTJ0_9BASI</name>
<evidence type="ECO:0000313" key="1">
    <source>
        <dbReference type="EMBL" id="MBW0470550.1"/>
    </source>
</evidence>
<sequence>MSSINSELELPVPHYALVYGNMQSDMPERKGFELIYGNTPDETLKSNRMDLNWGKICTCREDPLFINITPFGSHIGMDNTCVQERIKFVKEMRTSVMEHQHRTCMVQLGMSLNA</sequence>
<keyword evidence="2" id="KW-1185">Reference proteome</keyword>
<dbReference type="Proteomes" id="UP000765509">
    <property type="component" value="Unassembled WGS sequence"/>
</dbReference>
<proteinExistence type="predicted"/>
<reference evidence="1" key="1">
    <citation type="submission" date="2021-03" db="EMBL/GenBank/DDBJ databases">
        <title>Draft genome sequence of rust myrtle Austropuccinia psidii MF-1, a brazilian biotype.</title>
        <authorList>
            <person name="Quecine M.C."/>
            <person name="Pachon D.M.R."/>
            <person name="Bonatelli M.L."/>
            <person name="Correr F.H."/>
            <person name="Franceschini L.M."/>
            <person name="Leite T.F."/>
            <person name="Margarido G.R.A."/>
            <person name="Almeida C.A."/>
            <person name="Ferrarezi J.A."/>
            <person name="Labate C.A."/>
        </authorList>
    </citation>
    <scope>NUCLEOTIDE SEQUENCE</scope>
    <source>
        <strain evidence="1">MF-1</strain>
    </source>
</reference>
<comment type="caution">
    <text evidence="1">The sequence shown here is derived from an EMBL/GenBank/DDBJ whole genome shotgun (WGS) entry which is preliminary data.</text>
</comment>
<organism evidence="1 2">
    <name type="scientific">Austropuccinia psidii MF-1</name>
    <dbReference type="NCBI Taxonomy" id="1389203"/>
    <lineage>
        <taxon>Eukaryota</taxon>
        <taxon>Fungi</taxon>
        <taxon>Dikarya</taxon>
        <taxon>Basidiomycota</taxon>
        <taxon>Pucciniomycotina</taxon>
        <taxon>Pucciniomycetes</taxon>
        <taxon>Pucciniales</taxon>
        <taxon>Sphaerophragmiaceae</taxon>
        <taxon>Austropuccinia</taxon>
    </lineage>
</organism>
<evidence type="ECO:0000313" key="2">
    <source>
        <dbReference type="Proteomes" id="UP000765509"/>
    </source>
</evidence>
<dbReference type="EMBL" id="AVOT02002488">
    <property type="protein sequence ID" value="MBW0470550.1"/>
    <property type="molecule type" value="Genomic_DNA"/>
</dbReference>
<protein>
    <submittedName>
        <fullName evidence="1">Uncharacterized protein</fullName>
    </submittedName>
</protein>
<gene>
    <name evidence="1" type="ORF">O181_010265</name>
</gene>